<dbReference type="STRING" id="1675527.AIOL_004736"/>
<keyword evidence="3" id="KW-1185">Reference proteome</keyword>
<accession>A0A0J9H215</accession>
<evidence type="ECO:0008006" key="4">
    <source>
        <dbReference type="Google" id="ProtNLM"/>
    </source>
</evidence>
<evidence type="ECO:0000313" key="3">
    <source>
        <dbReference type="Proteomes" id="UP000037178"/>
    </source>
</evidence>
<name>A0A0J9H215_9RHOB</name>
<evidence type="ECO:0000313" key="2">
    <source>
        <dbReference type="EMBL" id="KMW59753.1"/>
    </source>
</evidence>
<dbReference type="PATRIC" id="fig|1675527.3.peg.4971"/>
<comment type="caution">
    <text evidence="2">The sequence shown here is derived from an EMBL/GenBank/DDBJ whole genome shotgun (WGS) entry which is preliminary data.</text>
</comment>
<dbReference type="RefSeq" id="WP_152912665.1">
    <property type="nucleotide sequence ID" value="NZ_LFTY01000002.1"/>
</dbReference>
<feature type="chain" id="PRO_5005320403" description="Lipoprotein" evidence="1">
    <location>
        <begin position="20"/>
        <end position="159"/>
    </location>
</feature>
<proteinExistence type="predicted"/>
<reference evidence="2 3" key="1">
    <citation type="submission" date="2015-06" db="EMBL/GenBank/DDBJ databases">
        <title>Draft genome sequence of an Alphaproteobacteria species associated to the Mediterranean sponge Oscarella lobularis.</title>
        <authorList>
            <person name="Jourda C."/>
            <person name="Santini S."/>
            <person name="Claverie J.-M."/>
        </authorList>
    </citation>
    <scope>NUCLEOTIDE SEQUENCE [LARGE SCALE GENOMIC DNA]</scope>
    <source>
        <strain evidence="2">IGS</strain>
    </source>
</reference>
<dbReference type="Proteomes" id="UP000037178">
    <property type="component" value="Unassembled WGS sequence"/>
</dbReference>
<sequence length="159" mass="17887">MRLLLIILALVASASVTQAQRSFTAQEIANGGGIIHNREIRQKVVQGPTMTFRDVGKGNIGYAMWGYVGPKGPYFRLVGLPYKSLRKVDAVSFEGVRAKPEFTPQKRFVNIQIGFGMDVYRHGLRNGLTVNVSGDVEKSFTVPKEYFQGFNAWWNKRYP</sequence>
<keyword evidence="1" id="KW-0732">Signal</keyword>
<feature type="signal peptide" evidence="1">
    <location>
        <begin position="1"/>
        <end position="19"/>
    </location>
</feature>
<dbReference type="EMBL" id="LFTY01000002">
    <property type="protein sequence ID" value="KMW59753.1"/>
    <property type="molecule type" value="Genomic_DNA"/>
</dbReference>
<dbReference type="AlphaFoldDB" id="A0A0J9H215"/>
<organism evidence="2 3">
    <name type="scientific">Candidatus Rhodobacter oscarellae</name>
    <dbReference type="NCBI Taxonomy" id="1675527"/>
    <lineage>
        <taxon>Bacteria</taxon>
        <taxon>Pseudomonadati</taxon>
        <taxon>Pseudomonadota</taxon>
        <taxon>Alphaproteobacteria</taxon>
        <taxon>Rhodobacterales</taxon>
        <taxon>Rhodobacter group</taxon>
        <taxon>Rhodobacter</taxon>
    </lineage>
</organism>
<protein>
    <recommendedName>
        <fullName evidence="4">Lipoprotein</fullName>
    </recommendedName>
</protein>
<gene>
    <name evidence="2" type="ORF">AIOL_004736</name>
</gene>
<evidence type="ECO:0000256" key="1">
    <source>
        <dbReference type="SAM" id="SignalP"/>
    </source>
</evidence>